<feature type="transmembrane region" description="Helical" evidence="5">
    <location>
        <begin position="402"/>
        <end position="427"/>
    </location>
</feature>
<evidence type="ECO:0000256" key="4">
    <source>
        <dbReference type="PIRNR" id="PIRNR005690"/>
    </source>
</evidence>
<comment type="subcellular location">
    <subcellularLocation>
        <location evidence="4">Cell membrane</location>
    </subcellularLocation>
    <subcellularLocation>
        <location evidence="1">Membrane</location>
        <topology evidence="1">Multi-pass membrane protein</topology>
    </subcellularLocation>
</comment>
<feature type="transmembrane region" description="Helical" evidence="5">
    <location>
        <begin position="347"/>
        <end position="365"/>
    </location>
</feature>
<organism evidence="6 7">
    <name type="scientific">Niallia oryzisoli</name>
    <dbReference type="NCBI Taxonomy" id="1737571"/>
    <lineage>
        <taxon>Bacteria</taxon>
        <taxon>Bacillati</taxon>
        <taxon>Bacillota</taxon>
        <taxon>Bacilli</taxon>
        <taxon>Bacillales</taxon>
        <taxon>Bacillaceae</taxon>
        <taxon>Niallia</taxon>
    </lineage>
</organism>
<dbReference type="Proteomes" id="UP001357223">
    <property type="component" value="Chromosome"/>
</dbReference>
<evidence type="ECO:0000256" key="5">
    <source>
        <dbReference type="SAM" id="Phobius"/>
    </source>
</evidence>
<accession>A0ABZ2C9C9</accession>
<feature type="transmembrane region" description="Helical" evidence="5">
    <location>
        <begin position="319"/>
        <end position="338"/>
    </location>
</feature>
<dbReference type="PANTHER" id="PTHR22550:SF5">
    <property type="entry name" value="LEUCINE ZIPPER PROTEIN 4"/>
    <property type="match status" value="1"/>
</dbReference>
<dbReference type="PIRSF" id="PIRSF005690">
    <property type="entry name" value="GerBA"/>
    <property type="match status" value="1"/>
</dbReference>
<feature type="transmembrane region" description="Helical" evidence="5">
    <location>
        <begin position="371"/>
        <end position="390"/>
    </location>
</feature>
<evidence type="ECO:0000256" key="1">
    <source>
        <dbReference type="ARBA" id="ARBA00004141"/>
    </source>
</evidence>
<proteinExistence type="inferred from homology"/>
<dbReference type="InterPro" id="IPR004995">
    <property type="entry name" value="Spore_Ger"/>
</dbReference>
<dbReference type="Pfam" id="PF03323">
    <property type="entry name" value="GerA"/>
    <property type="match status" value="1"/>
</dbReference>
<dbReference type="PANTHER" id="PTHR22550">
    <property type="entry name" value="SPORE GERMINATION PROTEIN"/>
    <property type="match status" value="1"/>
</dbReference>
<protein>
    <submittedName>
        <fullName evidence="6">Spore germination protein</fullName>
    </submittedName>
</protein>
<keyword evidence="5" id="KW-0812">Transmembrane</keyword>
<evidence type="ECO:0000256" key="3">
    <source>
        <dbReference type="ARBA" id="ARBA00023136"/>
    </source>
</evidence>
<reference evidence="6 7" key="1">
    <citation type="submission" date="2023-10" db="EMBL/GenBank/DDBJ databases">
        <title>Niallia locisalis sp.nov. isolated from a salt pond sample.</title>
        <authorList>
            <person name="Li X.-J."/>
            <person name="Dong L."/>
        </authorList>
    </citation>
    <scope>NUCLEOTIDE SEQUENCE [LARGE SCALE GENOMIC DNA]</scope>
    <source>
        <strain evidence="6 7">DSM 29761</strain>
    </source>
</reference>
<comment type="similarity">
    <text evidence="2 4">Belongs to the GerABKA family.</text>
</comment>
<evidence type="ECO:0000256" key="2">
    <source>
        <dbReference type="ARBA" id="ARBA00005278"/>
    </source>
</evidence>
<keyword evidence="7" id="KW-1185">Reference proteome</keyword>
<dbReference type="RefSeq" id="WP_338449239.1">
    <property type="nucleotide sequence ID" value="NZ_CP137640.1"/>
</dbReference>
<keyword evidence="3 4" id="KW-0472">Membrane</keyword>
<name>A0ABZ2C9C9_9BACI</name>
<gene>
    <name evidence="6" type="ORF">R4Z09_24105</name>
</gene>
<evidence type="ECO:0000313" key="7">
    <source>
        <dbReference type="Proteomes" id="UP001357223"/>
    </source>
</evidence>
<evidence type="ECO:0000313" key="6">
    <source>
        <dbReference type="EMBL" id="WVX80309.1"/>
    </source>
</evidence>
<feature type="transmembrane region" description="Helical" evidence="5">
    <location>
        <begin position="277"/>
        <end position="299"/>
    </location>
</feature>
<keyword evidence="5" id="KW-1133">Transmembrane helix</keyword>
<dbReference type="EMBL" id="CP137640">
    <property type="protein sequence ID" value="WVX80309.1"/>
    <property type="molecule type" value="Genomic_DNA"/>
</dbReference>
<dbReference type="InterPro" id="IPR050768">
    <property type="entry name" value="UPF0353/GerABKA_families"/>
</dbReference>
<sequence>MKRVKDAKHISEIIDSITQEFQTSFDFVDKKLHIDGKNARLLYIKTVVNGTDLQEYVIKPFFELPTDQHFSSYLSSLPQQQEWEGKEQILDHLTRGSIVVVVQGNLLLLDVKSVNTDSVLPVNLEPTIHGPELALSEDIATNINLIRQRYHRPSLTVEMLQVGEKSNQSLAIFYDQSAVNKPVLETIKKKLDSLHTPLIQTTAELQRLLNDKKRSLLPISMLSERTDRIIYNIAGGKVVLVLDGNPISLMAPAVFADFMSATEDNYRPFWVTMFNKCLRYLGLIICLILPALYVAITSYNPEVFRFELALSVSGSRIGVPYPSFVEVLFMLIVMELLIEASIRLPKVIAGTATTVGGLILGTAATEAALTSTIMIIIVSAMAISTFVIPINEMGFAVRIIKYGVLLFATIGGLLGLALFLLGFMMYLSNMDSFGEPYFKLYLQRKTAEVKGDEI</sequence>